<dbReference type="AlphaFoldDB" id="A0A9N9H8F5"/>
<reference evidence="2" key="1">
    <citation type="submission" date="2021-06" db="EMBL/GenBank/DDBJ databases">
        <authorList>
            <person name="Kallberg Y."/>
            <person name="Tangrot J."/>
            <person name="Rosling A."/>
        </authorList>
    </citation>
    <scope>NUCLEOTIDE SEQUENCE</scope>
    <source>
        <strain evidence="2">MT106</strain>
    </source>
</reference>
<accession>A0A9N9H8F5</accession>
<keyword evidence="3" id="KW-1185">Reference proteome</keyword>
<protein>
    <submittedName>
        <fullName evidence="2">12723_t:CDS:1</fullName>
    </submittedName>
</protein>
<feature type="non-terminal residue" evidence="2">
    <location>
        <position position="1"/>
    </location>
</feature>
<dbReference type="Proteomes" id="UP000789831">
    <property type="component" value="Unassembled WGS sequence"/>
</dbReference>
<feature type="region of interest" description="Disordered" evidence="1">
    <location>
        <begin position="142"/>
        <end position="188"/>
    </location>
</feature>
<feature type="non-terminal residue" evidence="2">
    <location>
        <position position="188"/>
    </location>
</feature>
<sequence>ELVVWINVKLRTPDKLSTIIEEGSSKDWWIETEYQRLSNSILPTKTKFQIQEAALAYLQYEKRITRCHGCNYYVDELMTGMVFEQNESKNLYCEDCIQKGKLNLSVCAQCGSRTPATEIRMSEPVERINKRKVKFNLMRQETKNKNETKVNDTQGVDETQLRGHKIRDIFHSSGQSTGKGASERNSTK</sequence>
<gene>
    <name evidence="2" type="ORF">AGERDE_LOCUS11991</name>
</gene>
<evidence type="ECO:0000313" key="3">
    <source>
        <dbReference type="Proteomes" id="UP000789831"/>
    </source>
</evidence>
<organism evidence="2 3">
    <name type="scientific">Ambispora gerdemannii</name>
    <dbReference type="NCBI Taxonomy" id="144530"/>
    <lineage>
        <taxon>Eukaryota</taxon>
        <taxon>Fungi</taxon>
        <taxon>Fungi incertae sedis</taxon>
        <taxon>Mucoromycota</taxon>
        <taxon>Glomeromycotina</taxon>
        <taxon>Glomeromycetes</taxon>
        <taxon>Archaeosporales</taxon>
        <taxon>Ambisporaceae</taxon>
        <taxon>Ambispora</taxon>
    </lineage>
</organism>
<proteinExistence type="predicted"/>
<evidence type="ECO:0000313" key="2">
    <source>
        <dbReference type="EMBL" id="CAG8664814.1"/>
    </source>
</evidence>
<evidence type="ECO:0000256" key="1">
    <source>
        <dbReference type="SAM" id="MobiDB-lite"/>
    </source>
</evidence>
<dbReference type="EMBL" id="CAJVPL010006523">
    <property type="protein sequence ID" value="CAG8664814.1"/>
    <property type="molecule type" value="Genomic_DNA"/>
</dbReference>
<comment type="caution">
    <text evidence="2">The sequence shown here is derived from an EMBL/GenBank/DDBJ whole genome shotgun (WGS) entry which is preliminary data.</text>
</comment>
<name>A0A9N9H8F5_9GLOM</name>